<organism evidence="1 2">
    <name type="scientific">Glossina pallidipes</name>
    <name type="common">Tsetse fly</name>
    <dbReference type="NCBI Taxonomy" id="7398"/>
    <lineage>
        <taxon>Eukaryota</taxon>
        <taxon>Metazoa</taxon>
        <taxon>Ecdysozoa</taxon>
        <taxon>Arthropoda</taxon>
        <taxon>Hexapoda</taxon>
        <taxon>Insecta</taxon>
        <taxon>Pterygota</taxon>
        <taxon>Neoptera</taxon>
        <taxon>Endopterygota</taxon>
        <taxon>Diptera</taxon>
        <taxon>Brachycera</taxon>
        <taxon>Muscomorpha</taxon>
        <taxon>Hippoboscoidea</taxon>
        <taxon>Glossinidae</taxon>
        <taxon>Glossina</taxon>
    </lineage>
</organism>
<reference evidence="1" key="2">
    <citation type="submission" date="2020-05" db="UniProtKB">
        <authorList>
            <consortium name="EnsemblMetazoa"/>
        </authorList>
    </citation>
    <scope>IDENTIFICATION</scope>
    <source>
        <strain evidence="1">IAEA</strain>
    </source>
</reference>
<dbReference type="AlphaFoldDB" id="A0A1A9ZID2"/>
<name>A0A1A9ZID2_GLOPL</name>
<dbReference type="Proteomes" id="UP000092445">
    <property type="component" value="Unassembled WGS sequence"/>
</dbReference>
<evidence type="ECO:0000313" key="1">
    <source>
        <dbReference type="EnsemblMetazoa" id="GPAI015541-PA"/>
    </source>
</evidence>
<protein>
    <submittedName>
        <fullName evidence="1">Uncharacterized protein</fullName>
    </submittedName>
</protein>
<dbReference type="VEuPathDB" id="VectorBase:GPAI015541"/>
<accession>A0A1A9ZID2</accession>
<reference evidence="2" key="1">
    <citation type="submission" date="2014-03" db="EMBL/GenBank/DDBJ databases">
        <authorList>
            <person name="Aksoy S."/>
            <person name="Warren W."/>
            <person name="Wilson R.K."/>
        </authorList>
    </citation>
    <scope>NUCLEOTIDE SEQUENCE [LARGE SCALE GENOMIC DNA]</scope>
    <source>
        <strain evidence="2">IAEA</strain>
    </source>
</reference>
<sequence length="183" mass="20417">MDNTSQCRKQFGAWMLVSGNSFDICSIKKALVAPFNITTVKILCKIYEIKSTSLNLTTSLSLPSSHRRLAKKRLKQSSMVAIISSDFSLGISQMHISAAISSTACKAASITLLAAVQKKKTMNLKSAYEKKKKETFFKAAMIQNKTIHFYGSTTLTYANVQIVMHTKTILITLLTVMSRRLYY</sequence>
<proteinExistence type="predicted"/>
<dbReference type="EnsemblMetazoa" id="GPAI015541-RA">
    <property type="protein sequence ID" value="GPAI015541-PA"/>
    <property type="gene ID" value="GPAI015541"/>
</dbReference>
<evidence type="ECO:0000313" key="2">
    <source>
        <dbReference type="Proteomes" id="UP000092445"/>
    </source>
</evidence>
<keyword evidence="2" id="KW-1185">Reference proteome</keyword>